<proteinExistence type="predicted"/>
<protein>
    <submittedName>
        <fullName evidence="1">Uncharacterized protein</fullName>
    </submittedName>
</protein>
<reference evidence="1" key="1">
    <citation type="journal article" date="2014" name="Front. Microbiol.">
        <title>High frequency of phylogenetically diverse reductive dehalogenase-homologous genes in deep subseafloor sedimentary metagenomes.</title>
        <authorList>
            <person name="Kawai M."/>
            <person name="Futagami T."/>
            <person name="Toyoda A."/>
            <person name="Takaki Y."/>
            <person name="Nishi S."/>
            <person name="Hori S."/>
            <person name="Arai W."/>
            <person name="Tsubouchi T."/>
            <person name="Morono Y."/>
            <person name="Uchiyama I."/>
            <person name="Ito T."/>
            <person name="Fujiyama A."/>
            <person name="Inagaki F."/>
            <person name="Takami H."/>
        </authorList>
    </citation>
    <scope>NUCLEOTIDE SEQUENCE</scope>
    <source>
        <strain evidence="1">Expedition CK06-06</strain>
    </source>
</reference>
<dbReference type="EMBL" id="BART01010201">
    <property type="protein sequence ID" value="GAG86427.1"/>
    <property type="molecule type" value="Genomic_DNA"/>
</dbReference>
<dbReference type="AlphaFoldDB" id="X1BZ82"/>
<comment type="caution">
    <text evidence="1">The sequence shown here is derived from an EMBL/GenBank/DDBJ whole genome shotgun (WGS) entry which is preliminary data.</text>
</comment>
<organism evidence="1">
    <name type="scientific">marine sediment metagenome</name>
    <dbReference type="NCBI Taxonomy" id="412755"/>
    <lineage>
        <taxon>unclassified sequences</taxon>
        <taxon>metagenomes</taxon>
        <taxon>ecological metagenomes</taxon>
    </lineage>
</organism>
<name>X1BZ82_9ZZZZ</name>
<feature type="non-terminal residue" evidence="1">
    <location>
        <position position="1"/>
    </location>
</feature>
<sequence length="166" mass="19822">IIERFDQPNLIDWIFEKIVPNIESKFLYEQAVLELLEVSLKIKRYEKAELFIFYILKNIDDYPRSELYNIFNSFNQLVKKVRFIERTDKIDLLLKEKLMEYGEGVEDSDYKIQIVEFLEDLSYIELAYKLAKAIQKSLPADSVKVSEIRRIVKRLYTAPITEDKIN</sequence>
<gene>
    <name evidence="1" type="ORF">S01H4_22307</name>
</gene>
<evidence type="ECO:0000313" key="1">
    <source>
        <dbReference type="EMBL" id="GAG86427.1"/>
    </source>
</evidence>
<accession>X1BZ82</accession>